<dbReference type="PANTHER" id="PTHR24223:SF415">
    <property type="entry name" value="FI20190P1"/>
    <property type="match status" value="1"/>
</dbReference>
<evidence type="ECO:0000256" key="3">
    <source>
        <dbReference type="ARBA" id="ARBA00022692"/>
    </source>
</evidence>
<feature type="domain" description="ABC transmembrane type-1" evidence="11">
    <location>
        <begin position="284"/>
        <end position="600"/>
    </location>
</feature>
<evidence type="ECO:0000256" key="8">
    <source>
        <dbReference type="SAM" id="MobiDB-lite"/>
    </source>
</evidence>
<feature type="transmembrane region" description="Helical" evidence="9">
    <location>
        <begin position="332"/>
        <end position="356"/>
    </location>
</feature>
<dbReference type="PROSITE" id="PS50893">
    <property type="entry name" value="ABC_TRANSPORTER_2"/>
    <property type="match status" value="2"/>
</dbReference>
<evidence type="ECO:0000256" key="5">
    <source>
        <dbReference type="ARBA" id="ARBA00022840"/>
    </source>
</evidence>
<feature type="transmembrane region" description="Helical" evidence="9">
    <location>
        <begin position="461"/>
        <end position="481"/>
    </location>
</feature>
<evidence type="ECO:0000259" key="11">
    <source>
        <dbReference type="PROSITE" id="PS50929"/>
    </source>
</evidence>
<dbReference type="EMBL" id="JAWDJO010000199">
    <property type="protein sequence ID" value="KAL1889942.1"/>
    <property type="molecule type" value="Genomic_DNA"/>
</dbReference>
<feature type="domain" description="ABC transporter" evidence="10">
    <location>
        <begin position="636"/>
        <end position="861"/>
    </location>
</feature>
<feature type="transmembrane region" description="Helical" evidence="9">
    <location>
        <begin position="90"/>
        <end position="108"/>
    </location>
</feature>
<dbReference type="Proteomes" id="UP001583280">
    <property type="component" value="Unassembled WGS sequence"/>
</dbReference>
<dbReference type="PROSITE" id="PS00211">
    <property type="entry name" value="ABC_TRANSPORTER_1"/>
    <property type="match status" value="2"/>
</dbReference>
<evidence type="ECO:0000256" key="2">
    <source>
        <dbReference type="ARBA" id="ARBA00022448"/>
    </source>
</evidence>
<keyword evidence="7 9" id="KW-0472">Membrane</keyword>
<feature type="transmembrane region" description="Helical" evidence="9">
    <location>
        <begin position="114"/>
        <end position="131"/>
    </location>
</feature>
<dbReference type="InterPro" id="IPR036640">
    <property type="entry name" value="ABC1_TM_sf"/>
</dbReference>
<dbReference type="SUPFAM" id="SSF90123">
    <property type="entry name" value="ABC transporter transmembrane region"/>
    <property type="match status" value="2"/>
</dbReference>
<reference evidence="12 13" key="1">
    <citation type="journal article" date="2024" name="IMA Fungus">
        <title>IMA Genome - F19 : A genome assembly and annotation guide to empower mycologists, including annotated draft genome sequences of Ceratocystis pirilliformis, Diaporthe australafricana, Fusarium ophioides, Paecilomyces lecythidis, and Sporothrix stenoceras.</title>
        <authorList>
            <person name="Aylward J."/>
            <person name="Wilson A.M."/>
            <person name="Visagie C.M."/>
            <person name="Spraker J."/>
            <person name="Barnes I."/>
            <person name="Buitendag C."/>
            <person name="Ceriani C."/>
            <person name="Del Mar Angel L."/>
            <person name="du Plessis D."/>
            <person name="Fuchs T."/>
            <person name="Gasser K."/>
            <person name="Kramer D."/>
            <person name="Li W."/>
            <person name="Munsamy K."/>
            <person name="Piso A."/>
            <person name="Price J.L."/>
            <person name="Sonnekus B."/>
            <person name="Thomas C."/>
            <person name="van der Nest A."/>
            <person name="van Dijk A."/>
            <person name="van Heerden A."/>
            <person name="van Vuuren N."/>
            <person name="Yilmaz N."/>
            <person name="Duong T.A."/>
            <person name="van der Merwe N.A."/>
            <person name="Wingfield M.J."/>
            <person name="Wingfield B.D."/>
        </authorList>
    </citation>
    <scope>NUCLEOTIDE SEQUENCE [LARGE SCALE GENOMIC DNA]</scope>
    <source>
        <strain evidence="12 13">CMW 12675</strain>
    </source>
</reference>
<dbReference type="InterPro" id="IPR011527">
    <property type="entry name" value="ABC1_TM_dom"/>
</dbReference>
<dbReference type="InterPro" id="IPR027417">
    <property type="entry name" value="P-loop_NTPase"/>
</dbReference>
<feature type="transmembrane region" description="Helical" evidence="9">
    <location>
        <begin position="1073"/>
        <end position="1092"/>
    </location>
</feature>
<feature type="transmembrane region" description="Helical" evidence="9">
    <location>
        <begin position="998"/>
        <end position="1023"/>
    </location>
</feature>
<dbReference type="CDD" id="cd03250">
    <property type="entry name" value="ABCC_MRP_domain1"/>
    <property type="match status" value="1"/>
</dbReference>
<dbReference type="InterPro" id="IPR017871">
    <property type="entry name" value="ABC_transporter-like_CS"/>
</dbReference>
<accession>A0ABR3YPX3</accession>
<evidence type="ECO:0000256" key="4">
    <source>
        <dbReference type="ARBA" id="ARBA00022741"/>
    </source>
</evidence>
<comment type="caution">
    <text evidence="12">The sequence shown here is derived from an EMBL/GenBank/DDBJ whole genome shotgun (WGS) entry which is preliminary data.</text>
</comment>
<dbReference type="PROSITE" id="PS50929">
    <property type="entry name" value="ABC_TM1F"/>
    <property type="match status" value="2"/>
</dbReference>
<feature type="compositionally biased region" description="Polar residues" evidence="8">
    <location>
        <begin position="847"/>
        <end position="868"/>
    </location>
</feature>
<dbReference type="InterPro" id="IPR003593">
    <property type="entry name" value="AAA+_ATPase"/>
</dbReference>
<dbReference type="SMART" id="SM00382">
    <property type="entry name" value="AAA"/>
    <property type="match status" value="2"/>
</dbReference>
<keyword evidence="13" id="KW-1185">Reference proteome</keyword>
<dbReference type="InterPro" id="IPR050173">
    <property type="entry name" value="ABC_transporter_C-like"/>
</dbReference>
<dbReference type="CDD" id="cd18596">
    <property type="entry name" value="ABC_6TM_VMR1_D1_like"/>
    <property type="match status" value="1"/>
</dbReference>
<evidence type="ECO:0000313" key="12">
    <source>
        <dbReference type="EMBL" id="KAL1889942.1"/>
    </source>
</evidence>
<feature type="transmembrane region" description="Helical" evidence="9">
    <location>
        <begin position="283"/>
        <end position="312"/>
    </location>
</feature>
<dbReference type="InterPro" id="IPR003439">
    <property type="entry name" value="ABC_transporter-like_ATP-bd"/>
</dbReference>
<evidence type="ECO:0000313" key="13">
    <source>
        <dbReference type="Proteomes" id="UP001583280"/>
    </source>
</evidence>
<feature type="compositionally biased region" description="Basic and acidic residues" evidence="8">
    <location>
        <begin position="388"/>
        <end position="407"/>
    </location>
</feature>
<comment type="subcellular location">
    <subcellularLocation>
        <location evidence="1">Membrane</location>
    </subcellularLocation>
</comment>
<dbReference type="Gene3D" id="1.20.1560.10">
    <property type="entry name" value="ABC transporter type 1, transmembrane domain"/>
    <property type="match status" value="2"/>
</dbReference>
<dbReference type="CDD" id="cd03244">
    <property type="entry name" value="ABCC_MRP_domain2"/>
    <property type="match status" value="1"/>
</dbReference>
<feature type="region of interest" description="Disordered" evidence="8">
    <location>
        <begin position="384"/>
        <end position="410"/>
    </location>
</feature>
<keyword evidence="4" id="KW-0547">Nucleotide-binding</keyword>
<organism evidence="12 13">
    <name type="scientific">Ceratocystis pirilliformis</name>
    <dbReference type="NCBI Taxonomy" id="259994"/>
    <lineage>
        <taxon>Eukaryota</taxon>
        <taxon>Fungi</taxon>
        <taxon>Dikarya</taxon>
        <taxon>Ascomycota</taxon>
        <taxon>Pezizomycotina</taxon>
        <taxon>Sordariomycetes</taxon>
        <taxon>Hypocreomycetidae</taxon>
        <taxon>Microascales</taxon>
        <taxon>Ceratocystidaceae</taxon>
        <taxon>Ceratocystis</taxon>
    </lineage>
</organism>
<feature type="region of interest" description="Disordered" evidence="8">
    <location>
        <begin position="843"/>
        <end position="884"/>
    </location>
</feature>
<feature type="transmembrane region" description="Helical" evidence="9">
    <location>
        <begin position="138"/>
        <end position="158"/>
    </location>
</feature>
<dbReference type="SUPFAM" id="SSF52540">
    <property type="entry name" value="P-loop containing nucleoside triphosphate hydrolases"/>
    <property type="match status" value="2"/>
</dbReference>
<keyword evidence="5" id="KW-0067">ATP-binding</keyword>
<feature type="transmembrane region" description="Helical" evidence="9">
    <location>
        <begin position="29"/>
        <end position="48"/>
    </location>
</feature>
<dbReference type="CDD" id="cd18604">
    <property type="entry name" value="ABC_6TM_VMR1_D2_like"/>
    <property type="match status" value="1"/>
</dbReference>
<feature type="transmembrane region" description="Helical" evidence="9">
    <location>
        <begin position="920"/>
        <end position="943"/>
    </location>
</feature>
<feature type="transmembrane region" description="Helical" evidence="9">
    <location>
        <begin position="1098"/>
        <end position="1119"/>
    </location>
</feature>
<evidence type="ECO:0000256" key="6">
    <source>
        <dbReference type="ARBA" id="ARBA00022989"/>
    </source>
</evidence>
<feature type="transmembrane region" description="Helical" evidence="9">
    <location>
        <begin position="170"/>
        <end position="188"/>
    </location>
</feature>
<name>A0ABR3YPX3_9PEZI</name>
<dbReference type="Pfam" id="PF00005">
    <property type="entry name" value="ABC_tran"/>
    <property type="match status" value="2"/>
</dbReference>
<keyword evidence="6 9" id="KW-1133">Transmembrane helix</keyword>
<feature type="domain" description="ABC transporter" evidence="10">
    <location>
        <begin position="1272"/>
        <end position="1532"/>
    </location>
</feature>
<dbReference type="Pfam" id="PF00664">
    <property type="entry name" value="ABC_membrane"/>
    <property type="match status" value="2"/>
</dbReference>
<dbReference type="PANTHER" id="PTHR24223">
    <property type="entry name" value="ATP-BINDING CASSETTE SUB-FAMILY C"/>
    <property type="match status" value="1"/>
</dbReference>
<proteinExistence type="predicted"/>
<keyword evidence="2" id="KW-0813">Transport</keyword>
<feature type="domain" description="ABC transmembrane type-1" evidence="11">
    <location>
        <begin position="998"/>
        <end position="1219"/>
    </location>
</feature>
<evidence type="ECO:0000256" key="9">
    <source>
        <dbReference type="SAM" id="Phobius"/>
    </source>
</evidence>
<evidence type="ECO:0000256" key="1">
    <source>
        <dbReference type="ARBA" id="ARBA00004370"/>
    </source>
</evidence>
<evidence type="ECO:0000256" key="7">
    <source>
        <dbReference type="ARBA" id="ARBA00023136"/>
    </source>
</evidence>
<evidence type="ECO:0000259" key="10">
    <source>
        <dbReference type="PROSITE" id="PS50893"/>
    </source>
</evidence>
<gene>
    <name evidence="12" type="ORF">Cpir12675_005588</name>
</gene>
<evidence type="ECO:0008006" key="14">
    <source>
        <dbReference type="Google" id="ProtNLM"/>
    </source>
</evidence>
<sequence length="1533" mass="170327">MDICSRCLGDIWIPHQAAFSQDCIPLLSSLPTALTFAALAALSLRHVWKYRPVWMRNFAAEDFDDDWRVLQEWAPSSPHTCSRLRFSTKWLMCFVSLLGAGLSLGLFLHHHVVVFMASLVPMIITAAWAASLPHNYSLPVGLLVIQAGLFAIQLAILLGMPVDYQTRNLVVSWLLNMLPSLCLLVHLLQVPLRPHWASVDGIAAPFESPSNEKRSPEDNFTVWQWMSVCWMNPLISLGNTRQLNSDDVWKLPLEFQHARLHSCFANLQGSIVVRLLKAHGSDLAITTFLAILETGLSFSTVVFLRLLLGALGAEPDITPSDSSIYGGNIRAAIVYAILILIANVACAQSELFSLWFCRRAYERSRGEMITMIYEKTLNRKAFTFPGNKADDSNRKAADADQKQKEDQNAPASTGKILNLMRNDVYEISQRLWEFPEIITFPLNLVISTTLIWRLLGPSSLVGILILIAAQSFNALLLKTIYSWEYIRRGVSDTKLQLVSQFIESLRHLRWYDWQDSWLAQILEVREKELRFRVWNGLLMKLITMTNRAAAYTFPVVAFWAYTVVGGNKLTVDLAFPALSLFTILQSSLRQLPDLITTMLNAAVAMGRIERFMAEPDREIISGSIHSQIDINKPAVLEIKDAWFSWPGNAVNVLEDVNVSCSSGLTAVYGRVGNGKSALMHALLGELDRHVGSVSVPNEMMAYCAQIPWLQSMSIRDNILFCAPFDEKRYRLVLDACCLLPDLASFKAGDLSSIGENGIGLSGGQKARVALARAVYSKARILLLDDPIAALDHHTAESIMQKLFSKSNLMKGRTIVIATHRVDIVKPYVTQELEIIDGKVVQHVSPPMSETGSPTTSRDSSITGKSLVQSSSSSTHEDSDDSAEEGRFKDAIPDKFIEEEHRTHGSVVSKVYWRYIKAGKLYWWLAIIVGFLTYRSVNVLYYYFLKIWGEGYKLSQNLQLHAFYHTSSINSQILNLPDVESLLKRYMNLPSPEDNVKPWLFWFAILSLIMVIAQVIPDLVLLALSYTAGRTIFRQAMHRISTSTFRFLDVTPVGRLMNRVTSDMSSVDGSVSANIFYCVWHGVTWTSAMLVIAMTAPAFLVLAIIMTVIFVLVFLSFLSCSQSLRRLEMVSLSPLMSNFGTLVEGLITVRAFHKQSHFRDANIKTTDAFQQMDHFYWSLQGWLQSRFDTMSAVATFALTLAAILGSHGSGTVGFVLAAASNFVSTTHVLCRRYGQLQMEFVSVERVIELLDLDQEAQGDIKPGPEWPSPTDDVVFDNVTLRYAPHLEPSLQNISMRVPAGSTVAVTGRTGSGKSTMALALLATLAPELAAPYSDTEPETATSSLLDTTIAESEACQVPSSPGSIWIGDVDLSRVDKHILRQRISFVAQDPVLFPGTLRDNLDPANKYSDSECEAVLERVMRGSGSFSLTSLVDAGGKNMSQGQRQLIGLGRAVLRHSPIVILDEATASIDMETALYIQNVLREELQNSTVFTIAHRVEAVRDADFLVVMDKGRLAYAGPPLAQATTAAAAIETE</sequence>
<protein>
    <recommendedName>
        <fullName evidence="14">ATP-dependent bile acid permease</fullName>
    </recommendedName>
</protein>
<keyword evidence="3 9" id="KW-0812">Transmembrane</keyword>
<dbReference type="Gene3D" id="3.40.50.300">
    <property type="entry name" value="P-loop containing nucleotide triphosphate hydrolases"/>
    <property type="match status" value="2"/>
</dbReference>